<protein>
    <submittedName>
        <fullName evidence="1">Uncharacterized protein</fullName>
    </submittedName>
</protein>
<comment type="caution">
    <text evidence="1">The sequence shown here is derived from an EMBL/GenBank/DDBJ whole genome shotgun (WGS) entry which is preliminary data.</text>
</comment>
<evidence type="ECO:0000313" key="2">
    <source>
        <dbReference type="Proteomes" id="UP001286313"/>
    </source>
</evidence>
<sequence>MRKTVAAMVGEESADTVHLAAFLTIAKKLLLDRRFPGNGKDELSRALAVLAKEGRSYLAEFHPQSDASKTPGMYGETKKTVFRPAGTLSREDLARLLTVEGEALRGDEAEELLLSVPMRDSDLVDLDQYAVQLVPPPRIF</sequence>
<organism evidence="1 2">
    <name type="scientific">Petrolisthes cinctipes</name>
    <name type="common">Flat porcelain crab</name>
    <dbReference type="NCBI Taxonomy" id="88211"/>
    <lineage>
        <taxon>Eukaryota</taxon>
        <taxon>Metazoa</taxon>
        <taxon>Ecdysozoa</taxon>
        <taxon>Arthropoda</taxon>
        <taxon>Crustacea</taxon>
        <taxon>Multicrustacea</taxon>
        <taxon>Malacostraca</taxon>
        <taxon>Eumalacostraca</taxon>
        <taxon>Eucarida</taxon>
        <taxon>Decapoda</taxon>
        <taxon>Pleocyemata</taxon>
        <taxon>Anomura</taxon>
        <taxon>Galatheoidea</taxon>
        <taxon>Porcellanidae</taxon>
        <taxon>Petrolisthes</taxon>
    </lineage>
</organism>
<accession>A0AAE1G6L3</accession>
<evidence type="ECO:0000313" key="1">
    <source>
        <dbReference type="EMBL" id="KAK3887503.1"/>
    </source>
</evidence>
<name>A0AAE1G6L3_PETCI</name>
<gene>
    <name evidence="1" type="ORF">Pcinc_008415</name>
</gene>
<dbReference type="AlphaFoldDB" id="A0AAE1G6L3"/>
<proteinExistence type="predicted"/>
<keyword evidence="2" id="KW-1185">Reference proteome</keyword>
<reference evidence="1" key="1">
    <citation type="submission" date="2023-10" db="EMBL/GenBank/DDBJ databases">
        <title>Genome assemblies of two species of porcelain crab, Petrolisthes cinctipes and Petrolisthes manimaculis (Anomura: Porcellanidae).</title>
        <authorList>
            <person name="Angst P."/>
        </authorList>
    </citation>
    <scope>NUCLEOTIDE SEQUENCE</scope>
    <source>
        <strain evidence="1">PB745_01</strain>
        <tissue evidence="1">Gill</tissue>
    </source>
</reference>
<dbReference type="Proteomes" id="UP001286313">
    <property type="component" value="Unassembled WGS sequence"/>
</dbReference>
<dbReference type="EMBL" id="JAWQEG010000625">
    <property type="protein sequence ID" value="KAK3887503.1"/>
    <property type="molecule type" value="Genomic_DNA"/>
</dbReference>